<name>A0A397IMC4_9GLOM</name>
<dbReference type="InterPro" id="IPR024771">
    <property type="entry name" value="SUZ"/>
</dbReference>
<feature type="region of interest" description="Disordered" evidence="1">
    <location>
        <begin position="191"/>
        <end position="216"/>
    </location>
</feature>
<sequence>MDAMDADPWDDWEAAADADLDPRPGKIIDDHEKNKKIWKEANAYAQPEIIRPNSTRTEYVPQLRILKRPKNPGSTTNNPSSNQNNSGESSSKKSFADREAEYNMARQKIFGQTQTDTTQTSNNNDNNNQNNNIDNNSSDNINNNNDAEVDKLDKVKVVMIGKSSSPITENKIIEKKITDKKIIQKKVFGKRDMKSTKLDPQPPKIDILQPSRPGRN</sequence>
<evidence type="ECO:0000313" key="3">
    <source>
        <dbReference type="EMBL" id="RHZ74324.1"/>
    </source>
</evidence>
<dbReference type="STRING" id="1348612.A0A397IMC4"/>
<dbReference type="AlphaFoldDB" id="A0A397IMC4"/>
<feature type="compositionally biased region" description="Basic and acidic residues" evidence="1">
    <location>
        <begin position="90"/>
        <end position="101"/>
    </location>
</feature>
<feature type="compositionally biased region" description="Low complexity" evidence="1">
    <location>
        <begin position="112"/>
        <end position="146"/>
    </location>
</feature>
<dbReference type="Pfam" id="PF12752">
    <property type="entry name" value="SUZ"/>
    <property type="match status" value="1"/>
</dbReference>
<gene>
    <name evidence="3" type="ORF">Glove_226g18</name>
</gene>
<feature type="region of interest" description="Disordered" evidence="1">
    <location>
        <begin position="1"/>
        <end position="148"/>
    </location>
</feature>
<feature type="domain" description="SUZ" evidence="2">
    <location>
        <begin position="45"/>
        <end position="114"/>
    </location>
</feature>
<dbReference type="Proteomes" id="UP000266861">
    <property type="component" value="Unassembled WGS sequence"/>
</dbReference>
<proteinExistence type="predicted"/>
<dbReference type="InterPro" id="IPR039228">
    <property type="entry name" value="SZRD1"/>
</dbReference>
<feature type="compositionally biased region" description="Basic and acidic residues" evidence="1">
    <location>
        <begin position="20"/>
        <end position="39"/>
    </location>
</feature>
<evidence type="ECO:0000256" key="1">
    <source>
        <dbReference type="SAM" id="MobiDB-lite"/>
    </source>
</evidence>
<dbReference type="PANTHER" id="PTHR31796">
    <property type="entry name" value="SUZ DOMAIN-CONTAINING PROTEIN 1"/>
    <property type="match status" value="1"/>
</dbReference>
<feature type="compositionally biased region" description="Low complexity" evidence="1">
    <location>
        <begin position="71"/>
        <end position="89"/>
    </location>
</feature>
<keyword evidence="4" id="KW-1185">Reference proteome</keyword>
<evidence type="ECO:0000259" key="2">
    <source>
        <dbReference type="PROSITE" id="PS51673"/>
    </source>
</evidence>
<reference evidence="3 4" key="1">
    <citation type="submission" date="2018-08" db="EMBL/GenBank/DDBJ databases">
        <title>Genome and evolution of the arbuscular mycorrhizal fungus Diversispora epigaea (formerly Glomus versiforme) and its bacterial endosymbionts.</title>
        <authorList>
            <person name="Sun X."/>
            <person name="Fei Z."/>
            <person name="Harrison M."/>
        </authorList>
    </citation>
    <scope>NUCLEOTIDE SEQUENCE [LARGE SCALE GENOMIC DNA]</scope>
    <source>
        <strain evidence="3 4">IT104</strain>
    </source>
</reference>
<dbReference type="PANTHER" id="PTHR31796:SF2">
    <property type="entry name" value="SUZ DOMAIN-CONTAINING PROTEIN 1"/>
    <property type="match status" value="1"/>
</dbReference>
<comment type="caution">
    <text evidence="3">The sequence shown here is derived from an EMBL/GenBank/DDBJ whole genome shotgun (WGS) entry which is preliminary data.</text>
</comment>
<accession>A0A397IMC4</accession>
<dbReference type="EMBL" id="PQFF01000209">
    <property type="protein sequence ID" value="RHZ74324.1"/>
    <property type="molecule type" value="Genomic_DNA"/>
</dbReference>
<protein>
    <recommendedName>
        <fullName evidence="2">SUZ domain-containing protein</fullName>
    </recommendedName>
</protein>
<dbReference type="PROSITE" id="PS51673">
    <property type="entry name" value="SUZ"/>
    <property type="match status" value="1"/>
</dbReference>
<organism evidence="3 4">
    <name type="scientific">Diversispora epigaea</name>
    <dbReference type="NCBI Taxonomy" id="1348612"/>
    <lineage>
        <taxon>Eukaryota</taxon>
        <taxon>Fungi</taxon>
        <taxon>Fungi incertae sedis</taxon>
        <taxon>Mucoromycota</taxon>
        <taxon>Glomeromycotina</taxon>
        <taxon>Glomeromycetes</taxon>
        <taxon>Diversisporales</taxon>
        <taxon>Diversisporaceae</taxon>
        <taxon>Diversispora</taxon>
    </lineage>
</organism>
<dbReference type="OrthoDB" id="5373615at2759"/>
<feature type="compositionally biased region" description="Acidic residues" evidence="1">
    <location>
        <begin position="1"/>
        <end position="19"/>
    </location>
</feature>
<evidence type="ECO:0000313" key="4">
    <source>
        <dbReference type="Proteomes" id="UP000266861"/>
    </source>
</evidence>